<dbReference type="EC" id="2.7.8.-" evidence="8"/>
<proteinExistence type="predicted"/>
<feature type="transmembrane region" description="Helical" evidence="6">
    <location>
        <begin position="12"/>
        <end position="34"/>
    </location>
</feature>
<dbReference type="Gene3D" id="3.40.720.10">
    <property type="entry name" value="Alkaline Phosphatase, subunit A"/>
    <property type="match status" value="1"/>
</dbReference>
<evidence type="ECO:0000256" key="3">
    <source>
        <dbReference type="ARBA" id="ARBA00022692"/>
    </source>
</evidence>
<feature type="transmembrane region" description="Helical" evidence="6">
    <location>
        <begin position="143"/>
        <end position="162"/>
    </location>
</feature>
<comment type="subcellular location">
    <subcellularLocation>
        <location evidence="1">Cell membrane</location>
        <topology evidence="1">Multi-pass membrane protein</topology>
    </subcellularLocation>
</comment>
<evidence type="ECO:0000256" key="4">
    <source>
        <dbReference type="ARBA" id="ARBA00022989"/>
    </source>
</evidence>
<feature type="transmembrane region" description="Helical" evidence="6">
    <location>
        <begin position="54"/>
        <end position="78"/>
    </location>
</feature>
<dbReference type="PANTHER" id="PTHR47371">
    <property type="entry name" value="LIPOTEICHOIC ACID SYNTHASE"/>
    <property type="match status" value="1"/>
</dbReference>
<feature type="transmembrane region" description="Helical" evidence="6">
    <location>
        <begin position="174"/>
        <end position="196"/>
    </location>
</feature>
<comment type="caution">
    <text evidence="8">The sequence shown here is derived from an EMBL/GenBank/DDBJ whole genome shotgun (WGS) entry which is preliminary data.</text>
</comment>
<dbReference type="CDD" id="cd16015">
    <property type="entry name" value="LTA_synthase"/>
    <property type="match status" value="1"/>
</dbReference>
<name>A0ABW3I2M6_9FLAO</name>
<protein>
    <submittedName>
        <fullName evidence="8">LTA synthase family protein</fullName>
        <ecNumber evidence="8">2.7.8.-</ecNumber>
    </submittedName>
</protein>
<dbReference type="PIRSF" id="PIRSF005091">
    <property type="entry name" value="Mmb_sulf_HI1246"/>
    <property type="match status" value="1"/>
</dbReference>
<accession>A0ABW3I2M6</accession>
<evidence type="ECO:0000259" key="7">
    <source>
        <dbReference type="Pfam" id="PF00884"/>
    </source>
</evidence>
<keyword evidence="2" id="KW-1003">Cell membrane</keyword>
<evidence type="ECO:0000313" key="8">
    <source>
        <dbReference type="EMBL" id="MFD0963867.1"/>
    </source>
</evidence>
<organism evidence="8 9">
    <name type="scientific">Pseudofulvibacter geojedonensis</name>
    <dbReference type="NCBI Taxonomy" id="1123758"/>
    <lineage>
        <taxon>Bacteria</taxon>
        <taxon>Pseudomonadati</taxon>
        <taxon>Bacteroidota</taxon>
        <taxon>Flavobacteriia</taxon>
        <taxon>Flavobacteriales</taxon>
        <taxon>Flavobacteriaceae</taxon>
        <taxon>Pseudofulvibacter</taxon>
    </lineage>
</organism>
<keyword evidence="3 6" id="KW-0812">Transmembrane</keyword>
<sequence length="643" mass="74928">MNFSIRIQEYKIFFYRLLLVYLFYTLARVLFFIYNADFLGVDQVYDFLNICYRGLAFDTTAILYVNALFIVLSVFPFFINTKKGYQKVVFWVYFVTNFIAYATNFVDFVYYKFTYTRLTTAGLETVENEQNKVGLFFTFLGDYWHVFLLFFICAYIWVKLYKRKSLYEMSYSNLWTYGISSILIFGIIGVLVVGGIRGDFKHSTRPITLVDASRHVKKVSHADMVLNTPFSIIRTINKNYFKKSNDIPESVIKEAFNPIKYYPREVTEKPNVVVLIIESFAREYIGSFNKHKNIPNYEGYTPFVDSLAQHSLIFPNGFANGRKSIHAMSSILAGVPSFKVAFTSSPYSNQETQSMVSTFKEMGYDTSFFHGAPNGSMGFLGYSNILGFDRYYGMNEYDNDEDFDGLWGIWDKPFFQYMNSELSKKKEPFMATLISLSSHSPYKVPKEYKGKFPKGNRPIHKCVGYTDEALKEFFEAASKEDWYDNTIFVITADHCNQTHFKEYEKMVNWYAVPILFYSPNGKYKGENLDLAQQIDIYPTLMDMVGYNKPFRSWGRSLVSDTIQKPYAMTSNGTTFHFQSDSLIYVMDENRKRVGFYQPDDYGLTNKLKGEPTQKMKQVELKAKGFVQDYMNRIIDRKLNTIDE</sequence>
<evidence type="ECO:0000256" key="1">
    <source>
        <dbReference type="ARBA" id="ARBA00004651"/>
    </source>
</evidence>
<dbReference type="EMBL" id="JBHTJM010000008">
    <property type="protein sequence ID" value="MFD0963867.1"/>
    <property type="molecule type" value="Genomic_DNA"/>
</dbReference>
<keyword evidence="5 6" id="KW-0472">Membrane</keyword>
<dbReference type="GO" id="GO:0016740">
    <property type="term" value="F:transferase activity"/>
    <property type="evidence" value="ECO:0007669"/>
    <property type="project" value="UniProtKB-KW"/>
</dbReference>
<dbReference type="PANTHER" id="PTHR47371:SF3">
    <property type="entry name" value="PHOSPHOGLYCEROL TRANSFERASE I"/>
    <property type="match status" value="1"/>
</dbReference>
<evidence type="ECO:0000256" key="5">
    <source>
        <dbReference type="ARBA" id="ARBA00023136"/>
    </source>
</evidence>
<dbReference type="InterPro" id="IPR012160">
    <property type="entry name" value="LtaS-like"/>
</dbReference>
<dbReference type="Proteomes" id="UP001596997">
    <property type="component" value="Unassembled WGS sequence"/>
</dbReference>
<keyword evidence="4 6" id="KW-1133">Transmembrane helix</keyword>
<keyword evidence="8" id="KW-0808">Transferase</keyword>
<dbReference type="InterPro" id="IPR000917">
    <property type="entry name" value="Sulfatase_N"/>
</dbReference>
<dbReference type="InterPro" id="IPR017850">
    <property type="entry name" value="Alkaline_phosphatase_core_sf"/>
</dbReference>
<keyword evidence="9" id="KW-1185">Reference proteome</keyword>
<evidence type="ECO:0000313" key="9">
    <source>
        <dbReference type="Proteomes" id="UP001596997"/>
    </source>
</evidence>
<evidence type="ECO:0000256" key="2">
    <source>
        <dbReference type="ARBA" id="ARBA00022475"/>
    </source>
</evidence>
<dbReference type="InterPro" id="IPR050448">
    <property type="entry name" value="OpgB/LTA_synthase_biosynth"/>
</dbReference>
<gene>
    <name evidence="8" type="ORF">ACFQ1O_07600</name>
</gene>
<dbReference type="RefSeq" id="WP_377715022.1">
    <property type="nucleotide sequence ID" value="NZ_JBHTJM010000008.1"/>
</dbReference>
<reference evidence="9" key="1">
    <citation type="journal article" date="2019" name="Int. J. Syst. Evol. Microbiol.">
        <title>The Global Catalogue of Microorganisms (GCM) 10K type strain sequencing project: providing services to taxonomists for standard genome sequencing and annotation.</title>
        <authorList>
            <consortium name="The Broad Institute Genomics Platform"/>
            <consortium name="The Broad Institute Genome Sequencing Center for Infectious Disease"/>
            <person name="Wu L."/>
            <person name="Ma J."/>
        </authorList>
    </citation>
    <scope>NUCLEOTIDE SEQUENCE [LARGE SCALE GENOMIC DNA]</scope>
    <source>
        <strain evidence="9">CCUG 62114</strain>
    </source>
</reference>
<feature type="domain" description="Sulfatase N-terminal" evidence="7">
    <location>
        <begin position="270"/>
        <end position="546"/>
    </location>
</feature>
<dbReference type="Pfam" id="PF00884">
    <property type="entry name" value="Sulfatase"/>
    <property type="match status" value="1"/>
</dbReference>
<feature type="transmembrane region" description="Helical" evidence="6">
    <location>
        <begin position="90"/>
        <end position="111"/>
    </location>
</feature>
<dbReference type="SUPFAM" id="SSF53649">
    <property type="entry name" value="Alkaline phosphatase-like"/>
    <property type="match status" value="1"/>
</dbReference>
<evidence type="ECO:0000256" key="6">
    <source>
        <dbReference type="SAM" id="Phobius"/>
    </source>
</evidence>